<organism evidence="1 2">
    <name type="scientific">Cardiocondyla obscurior</name>
    <dbReference type="NCBI Taxonomy" id="286306"/>
    <lineage>
        <taxon>Eukaryota</taxon>
        <taxon>Metazoa</taxon>
        <taxon>Ecdysozoa</taxon>
        <taxon>Arthropoda</taxon>
        <taxon>Hexapoda</taxon>
        <taxon>Insecta</taxon>
        <taxon>Pterygota</taxon>
        <taxon>Neoptera</taxon>
        <taxon>Endopterygota</taxon>
        <taxon>Hymenoptera</taxon>
        <taxon>Apocrita</taxon>
        <taxon>Aculeata</taxon>
        <taxon>Formicoidea</taxon>
        <taxon>Formicidae</taxon>
        <taxon>Myrmicinae</taxon>
        <taxon>Cardiocondyla</taxon>
    </lineage>
</organism>
<proteinExistence type="predicted"/>
<evidence type="ECO:0000313" key="1">
    <source>
        <dbReference type="EMBL" id="KAL0126268.1"/>
    </source>
</evidence>
<name>A0AAW2GE14_9HYME</name>
<comment type="caution">
    <text evidence="1">The sequence shown here is derived from an EMBL/GenBank/DDBJ whole genome shotgun (WGS) entry which is preliminary data.</text>
</comment>
<dbReference type="Proteomes" id="UP001430953">
    <property type="component" value="Unassembled WGS sequence"/>
</dbReference>
<dbReference type="EMBL" id="JADYXP020000004">
    <property type="protein sequence ID" value="KAL0126268.1"/>
    <property type="molecule type" value="Genomic_DNA"/>
</dbReference>
<reference evidence="1 2" key="1">
    <citation type="submission" date="2023-03" db="EMBL/GenBank/DDBJ databases">
        <title>High recombination rates correlate with genetic variation in Cardiocondyla obscurior ants.</title>
        <authorList>
            <person name="Errbii M."/>
        </authorList>
    </citation>
    <scope>NUCLEOTIDE SEQUENCE [LARGE SCALE GENOMIC DNA]</scope>
    <source>
        <strain evidence="1">Alpha-2009</strain>
        <tissue evidence="1">Whole body</tissue>
    </source>
</reference>
<protein>
    <submittedName>
        <fullName evidence="1">Uncharacterized protein</fullName>
    </submittedName>
</protein>
<keyword evidence="2" id="KW-1185">Reference proteome</keyword>
<accession>A0AAW2GE14</accession>
<gene>
    <name evidence="1" type="ORF">PUN28_004991</name>
</gene>
<evidence type="ECO:0000313" key="2">
    <source>
        <dbReference type="Proteomes" id="UP001430953"/>
    </source>
</evidence>
<sequence length="82" mass="9369">MLGKRERELWEIKIAASQSRTPRECTFGTSCDVEGHKDLRKTRVRGGGGGRRRRKGKGWLPLPSRHCDIFFSSFTGAQSRNY</sequence>
<dbReference type="AlphaFoldDB" id="A0AAW2GE14"/>